<gene>
    <name evidence="1" type="ORF">NCTC11967_02684</name>
</gene>
<dbReference type="AntiFam" id="ANF00084">
    <property type="entry name" value="Shadow ORF (opposite mutS)"/>
</dbReference>
<comment type="caution">
    <text evidence="1">The sequence shown here is derived from an EMBL/GenBank/DDBJ whole genome shotgun (WGS) entry which is preliminary data.</text>
</comment>
<reference evidence="1 2" key="1">
    <citation type="submission" date="2018-06" db="EMBL/GenBank/DDBJ databases">
        <authorList>
            <consortium name="Pathogen Informatics"/>
            <person name="Doyle S."/>
        </authorList>
    </citation>
    <scope>NUCLEOTIDE SEQUENCE [LARGE SCALE GENOMIC DNA]</scope>
    <source>
        <strain evidence="1 2">NCTC11967</strain>
    </source>
</reference>
<protein>
    <submittedName>
        <fullName evidence="1">Uncharacterized protein</fullName>
    </submittedName>
</protein>
<evidence type="ECO:0000313" key="2">
    <source>
        <dbReference type="Proteomes" id="UP000251313"/>
    </source>
</evidence>
<sequence>MRQGGALGVFYILQQTTRCAQAARGVLYAKTDKIAGTELQVQLLASGVNFKLPQRAATQTATAFNQRLLGKVFRIQQFCGISALEFSGHGIAVCRFAQAKTSGADIEGGIAEAFAILPDGGQQVVLTFLQQCFIADSARGDDANDFTFDRSFGGGRVANLFANRDRFALVDQLRQIVFHRVMRDPGHRDRFTG</sequence>
<accession>A0AB38FWB4</accession>
<proteinExistence type="predicted"/>
<name>A0AB38FWB4_9ENTR</name>
<dbReference type="EMBL" id="UAVL01000014">
    <property type="protein sequence ID" value="SQA63618.1"/>
    <property type="molecule type" value="Genomic_DNA"/>
</dbReference>
<evidence type="ECO:0000313" key="1">
    <source>
        <dbReference type="EMBL" id="SQA63618.1"/>
    </source>
</evidence>
<organism evidence="1 2">
    <name type="scientific">Yokenella regensburgei</name>
    <dbReference type="NCBI Taxonomy" id="158877"/>
    <lineage>
        <taxon>Bacteria</taxon>
        <taxon>Pseudomonadati</taxon>
        <taxon>Pseudomonadota</taxon>
        <taxon>Gammaproteobacteria</taxon>
        <taxon>Enterobacterales</taxon>
        <taxon>Enterobacteriaceae</taxon>
        <taxon>Yokenella</taxon>
    </lineage>
</organism>
<dbReference type="Proteomes" id="UP000251313">
    <property type="component" value="Unassembled WGS sequence"/>
</dbReference>
<dbReference type="AlphaFoldDB" id="A0AB38FWB4"/>